<evidence type="ECO:0000313" key="1">
    <source>
        <dbReference type="EMBL" id="MEQ2216322.1"/>
    </source>
</evidence>
<reference evidence="1 2" key="1">
    <citation type="submission" date="2021-06" db="EMBL/GenBank/DDBJ databases">
        <authorList>
            <person name="Palmer J.M."/>
        </authorList>
    </citation>
    <scope>NUCLEOTIDE SEQUENCE [LARGE SCALE GENOMIC DNA]</scope>
    <source>
        <strain evidence="1 2">XC_2019</strain>
        <tissue evidence="1">Muscle</tissue>
    </source>
</reference>
<name>A0ABV0S9Z0_9TELE</name>
<organism evidence="1 2">
    <name type="scientific">Xenoophorus captivus</name>
    <dbReference type="NCBI Taxonomy" id="1517983"/>
    <lineage>
        <taxon>Eukaryota</taxon>
        <taxon>Metazoa</taxon>
        <taxon>Chordata</taxon>
        <taxon>Craniata</taxon>
        <taxon>Vertebrata</taxon>
        <taxon>Euteleostomi</taxon>
        <taxon>Actinopterygii</taxon>
        <taxon>Neopterygii</taxon>
        <taxon>Teleostei</taxon>
        <taxon>Neoteleostei</taxon>
        <taxon>Acanthomorphata</taxon>
        <taxon>Ovalentaria</taxon>
        <taxon>Atherinomorphae</taxon>
        <taxon>Cyprinodontiformes</taxon>
        <taxon>Goodeidae</taxon>
        <taxon>Xenoophorus</taxon>
    </lineage>
</organism>
<dbReference type="Proteomes" id="UP001434883">
    <property type="component" value="Unassembled WGS sequence"/>
</dbReference>
<comment type="caution">
    <text evidence="1">The sequence shown here is derived from an EMBL/GenBank/DDBJ whole genome shotgun (WGS) entry which is preliminary data.</text>
</comment>
<protein>
    <submittedName>
        <fullName evidence="1">Uncharacterized protein</fullName>
    </submittedName>
</protein>
<evidence type="ECO:0000313" key="2">
    <source>
        <dbReference type="Proteomes" id="UP001434883"/>
    </source>
</evidence>
<accession>A0ABV0S9Z0</accession>
<proteinExistence type="predicted"/>
<sequence length="99" mass="11485">MFYNKLSQKSGVTIKFHPQIAELSSLKTQSTWVLNFSFLLKQSYDYHRTNNKLGFLLCNVVIQVGPLKIKTNNTSSKVYYPVTPCCFPFLKPYNDRRVS</sequence>
<keyword evidence="2" id="KW-1185">Reference proteome</keyword>
<dbReference type="EMBL" id="JAHRIN010070189">
    <property type="protein sequence ID" value="MEQ2216322.1"/>
    <property type="molecule type" value="Genomic_DNA"/>
</dbReference>
<gene>
    <name evidence="1" type="ORF">XENOCAPTIV_014314</name>
</gene>